<evidence type="ECO:0000256" key="1">
    <source>
        <dbReference type="SAM" id="MobiDB-lite"/>
    </source>
</evidence>
<name>B8GNA0_THISH</name>
<sequence length="307" mass="33827">MVGETPYQGARPHVHLPREHGADRKRLERLKAARLIVLGDADNRFDLVSTGPADRVWLNVRSSEVAGTGCRLVTVSDEAAAGLLPGAHLTGDPTASLDALPELPERSEDLCERFREYREREHRVFYVPDTGPGEEAVAFGVLFELLRRQTAIMILAPRDPARHEPVYRDAIKYSLPIIRHNRLMTSYVPRKNRVYYVEDADTRTALYPCADLIIPGGSLVAEMQAPDLITPLLGEVPVLLGPHGSRDPLARAALQAGVVAQADSVETLAARAEALLGDLAQARRQAQAARRWLDHQVGALERVLDLL</sequence>
<dbReference type="CAZy" id="GT30">
    <property type="family name" value="Glycosyltransferase Family 30"/>
</dbReference>
<organism evidence="2 3">
    <name type="scientific">Thioalkalivibrio sulfidiphilus (strain HL-EbGR7)</name>
    <dbReference type="NCBI Taxonomy" id="396588"/>
    <lineage>
        <taxon>Bacteria</taxon>
        <taxon>Pseudomonadati</taxon>
        <taxon>Pseudomonadota</taxon>
        <taxon>Gammaproteobacteria</taxon>
        <taxon>Chromatiales</taxon>
        <taxon>Ectothiorhodospiraceae</taxon>
        <taxon>Thioalkalivibrio</taxon>
    </lineage>
</organism>
<dbReference type="HOGENOM" id="CLU_905952_0_0_6"/>
<gene>
    <name evidence="2" type="ordered locus">Tgr7_0870</name>
</gene>
<accession>B8GNA0</accession>
<dbReference type="Gene3D" id="3.40.50.2000">
    <property type="entry name" value="Glycogen Phosphorylase B"/>
    <property type="match status" value="1"/>
</dbReference>
<keyword evidence="3" id="KW-1185">Reference proteome</keyword>
<dbReference type="GO" id="GO:0016740">
    <property type="term" value="F:transferase activity"/>
    <property type="evidence" value="ECO:0007669"/>
    <property type="project" value="UniProtKB-KW"/>
</dbReference>
<evidence type="ECO:0000313" key="2">
    <source>
        <dbReference type="EMBL" id="ACL71961.1"/>
    </source>
</evidence>
<protein>
    <submittedName>
        <fullName evidence="2">3-deoxy-D-manno-octulosonic-acid transferase-like protein</fullName>
    </submittedName>
</protein>
<reference evidence="2 3" key="1">
    <citation type="journal article" date="2011" name="Stand. Genomic Sci.">
        <title>Complete genome sequence of 'Thioalkalivibrio sulfidophilus' HL-EbGr7.</title>
        <authorList>
            <person name="Muyzer G."/>
            <person name="Sorokin D.Y."/>
            <person name="Mavromatis K."/>
            <person name="Lapidus A."/>
            <person name="Clum A."/>
            <person name="Ivanova N."/>
            <person name="Pati A."/>
            <person name="d'Haeseleer P."/>
            <person name="Woyke T."/>
            <person name="Kyrpides N.C."/>
        </authorList>
    </citation>
    <scope>NUCLEOTIDE SEQUENCE [LARGE SCALE GENOMIC DNA]</scope>
    <source>
        <strain evidence="2 3">HL-EbGR7</strain>
    </source>
</reference>
<dbReference type="AlphaFoldDB" id="B8GNA0"/>
<dbReference type="STRING" id="396588.Tgr7_0870"/>
<feature type="region of interest" description="Disordered" evidence="1">
    <location>
        <begin position="1"/>
        <end position="21"/>
    </location>
</feature>
<dbReference type="Proteomes" id="UP000002383">
    <property type="component" value="Chromosome"/>
</dbReference>
<dbReference type="eggNOG" id="COG1519">
    <property type="taxonomic scope" value="Bacteria"/>
</dbReference>
<keyword evidence="2" id="KW-0808">Transferase</keyword>
<dbReference type="EMBL" id="CP001339">
    <property type="protein sequence ID" value="ACL71961.1"/>
    <property type="molecule type" value="Genomic_DNA"/>
</dbReference>
<dbReference type="KEGG" id="tgr:Tgr7_0870"/>
<proteinExistence type="predicted"/>
<evidence type="ECO:0000313" key="3">
    <source>
        <dbReference type="Proteomes" id="UP000002383"/>
    </source>
</evidence>